<reference evidence="4" key="1">
    <citation type="journal article" date="2019" name="Int. J. Syst. Evol. Microbiol.">
        <title>The Global Catalogue of Microorganisms (GCM) 10K type strain sequencing project: providing services to taxonomists for standard genome sequencing and annotation.</title>
        <authorList>
            <consortium name="The Broad Institute Genomics Platform"/>
            <consortium name="The Broad Institute Genome Sequencing Center for Infectious Disease"/>
            <person name="Wu L."/>
            <person name="Ma J."/>
        </authorList>
    </citation>
    <scope>NUCLEOTIDE SEQUENCE [LARGE SCALE GENOMIC DNA]</scope>
    <source>
        <strain evidence="4">KCTC 22232</strain>
    </source>
</reference>
<evidence type="ECO:0000313" key="3">
    <source>
        <dbReference type="EMBL" id="GGY31009.1"/>
    </source>
</evidence>
<evidence type="ECO:0000256" key="2">
    <source>
        <dbReference type="SAM" id="SignalP"/>
    </source>
</evidence>
<dbReference type="Gene3D" id="1.25.40.10">
    <property type="entry name" value="Tetratricopeptide repeat domain"/>
    <property type="match status" value="2"/>
</dbReference>
<keyword evidence="2" id="KW-0732">Signal</keyword>
<dbReference type="InterPro" id="IPR019734">
    <property type="entry name" value="TPR_rpt"/>
</dbReference>
<name>A0ABQ3A365_9GAMM</name>
<organism evidence="3 4">
    <name type="scientific">Rhodanobacter panaciterrae</name>
    <dbReference type="NCBI Taxonomy" id="490572"/>
    <lineage>
        <taxon>Bacteria</taxon>
        <taxon>Pseudomonadati</taxon>
        <taxon>Pseudomonadota</taxon>
        <taxon>Gammaproteobacteria</taxon>
        <taxon>Lysobacterales</taxon>
        <taxon>Rhodanobacteraceae</taxon>
        <taxon>Rhodanobacter</taxon>
    </lineage>
</organism>
<sequence length="430" mass="46136">MKHARGLIVLASVALLFTVASSPVLASDSHAADKAKKEVLYPNATRVEPKLDLTSEKDQKNLNDGLDALNAGDKAKAEPLLQGIVDGSKSKYAQALALQGLASLKYNDNDYKGAISLLQRSLALGVMPNDTYFQLEFMLAQFQMADEEYQPALETVTKWRAEGKKETAESYALEGNADYRLGKYPEAIAAINKAKSLTDKPQASWNQILMASYSESGQDDKAAALAQQQLSSNPDDPNALHNAASILIQAHKYPEAIQLMEKGRASGAFKSDAEYVSLAKLYLITGQDSSDPAPNAIKAGQVIEDGMSKGVVKPSADTYVLLGQAAELSNNTSKAIDDYNKAVPLATDGEPALRAGRLLLSENKYSQAKSMVQQGLDKGVKQKGVAYMLLAESERGLKNKPAAIAAMKLAAQQPETAEKAKAWLKKTGAN</sequence>
<feature type="repeat" description="TPR" evidence="1">
    <location>
        <begin position="316"/>
        <end position="349"/>
    </location>
</feature>
<evidence type="ECO:0008006" key="5">
    <source>
        <dbReference type="Google" id="ProtNLM"/>
    </source>
</evidence>
<dbReference type="InterPro" id="IPR011990">
    <property type="entry name" value="TPR-like_helical_dom_sf"/>
</dbReference>
<dbReference type="EMBL" id="BMXT01000002">
    <property type="protein sequence ID" value="GGY31009.1"/>
    <property type="molecule type" value="Genomic_DNA"/>
</dbReference>
<dbReference type="SUPFAM" id="SSF48452">
    <property type="entry name" value="TPR-like"/>
    <property type="match status" value="2"/>
</dbReference>
<protein>
    <recommendedName>
        <fullName evidence="5">Tetratricopeptide repeat protein</fullName>
    </recommendedName>
</protein>
<feature type="chain" id="PRO_5045708917" description="Tetratricopeptide repeat protein" evidence="2">
    <location>
        <begin position="27"/>
        <end position="430"/>
    </location>
</feature>
<dbReference type="SMART" id="SM00028">
    <property type="entry name" value="TPR"/>
    <property type="match status" value="3"/>
</dbReference>
<dbReference type="PROSITE" id="PS50005">
    <property type="entry name" value="TPR"/>
    <property type="match status" value="1"/>
</dbReference>
<dbReference type="Pfam" id="PF13432">
    <property type="entry name" value="TPR_16"/>
    <property type="match status" value="1"/>
</dbReference>
<keyword evidence="1" id="KW-0802">TPR repeat</keyword>
<proteinExistence type="predicted"/>
<evidence type="ECO:0000256" key="1">
    <source>
        <dbReference type="PROSITE-ProRule" id="PRU00339"/>
    </source>
</evidence>
<evidence type="ECO:0000313" key="4">
    <source>
        <dbReference type="Proteomes" id="UP000621898"/>
    </source>
</evidence>
<gene>
    <name evidence="3" type="ORF">GCM10008098_25920</name>
</gene>
<keyword evidence="4" id="KW-1185">Reference proteome</keyword>
<dbReference type="RefSeq" id="WP_189441638.1">
    <property type="nucleotide sequence ID" value="NZ_BMXT01000002.1"/>
</dbReference>
<accession>A0ABQ3A365</accession>
<feature type="signal peptide" evidence="2">
    <location>
        <begin position="1"/>
        <end position="26"/>
    </location>
</feature>
<comment type="caution">
    <text evidence="3">The sequence shown here is derived from an EMBL/GenBank/DDBJ whole genome shotgun (WGS) entry which is preliminary data.</text>
</comment>
<dbReference type="Proteomes" id="UP000621898">
    <property type="component" value="Unassembled WGS sequence"/>
</dbReference>